<reference evidence="2 3" key="1">
    <citation type="submission" date="2021-01" db="EMBL/GenBank/DDBJ databases">
        <title>Chromosome-level genome assembly of a human fungal pathogen reveals clustering of transcriptionally co-regulated genes.</title>
        <authorList>
            <person name="Voorhies M."/>
            <person name="Cohen S."/>
            <person name="Shea T.P."/>
            <person name="Petrus S."/>
            <person name="Munoz J.F."/>
            <person name="Poplawski S."/>
            <person name="Goldman W.E."/>
            <person name="Michael T."/>
            <person name="Cuomo C.A."/>
            <person name="Sil A."/>
            <person name="Beyhan S."/>
        </authorList>
    </citation>
    <scope>NUCLEOTIDE SEQUENCE [LARGE SCALE GENOMIC DNA]</scope>
    <source>
        <strain evidence="2 3">G184AR</strain>
    </source>
</reference>
<protein>
    <submittedName>
        <fullName evidence="2">HLH transcription factor</fullName>
    </submittedName>
</protein>
<organism evidence="2 3">
    <name type="scientific">Ajellomyces capsulatus</name>
    <name type="common">Darling's disease fungus</name>
    <name type="synonym">Histoplasma capsulatum</name>
    <dbReference type="NCBI Taxonomy" id="5037"/>
    <lineage>
        <taxon>Eukaryota</taxon>
        <taxon>Fungi</taxon>
        <taxon>Dikarya</taxon>
        <taxon>Ascomycota</taxon>
        <taxon>Pezizomycotina</taxon>
        <taxon>Eurotiomycetes</taxon>
        <taxon>Eurotiomycetidae</taxon>
        <taxon>Onygenales</taxon>
        <taxon>Ajellomycetaceae</taxon>
        <taxon>Histoplasma</taxon>
    </lineage>
</organism>
<name>A0A8H8CRQ5_AJECA</name>
<dbReference type="EMBL" id="JAEVHI010000007">
    <property type="protein sequence ID" value="KAG5287312.1"/>
    <property type="molecule type" value="Genomic_DNA"/>
</dbReference>
<accession>A0A8H8CRQ5</accession>
<proteinExistence type="predicted"/>
<dbReference type="AlphaFoldDB" id="A0A8H8CRQ5"/>
<gene>
    <name evidence="2" type="primary">DEV18</name>
    <name evidence="2" type="ORF">I7I52_11041</name>
</gene>
<feature type="region of interest" description="Disordered" evidence="1">
    <location>
        <begin position="38"/>
        <end position="118"/>
    </location>
</feature>
<evidence type="ECO:0000313" key="2">
    <source>
        <dbReference type="EMBL" id="KAG5287312.1"/>
    </source>
</evidence>
<sequence>MPLNRRLSPACSVIAAFPVNIQPWLAKGALATAATNATRSPLSAPGRAARVNTVPFPCAGPRPPFPRIHTPRFTMRNRPRPARLTPFQTPTLLARPTRKALVRNPPVSLTGEAAPRSL</sequence>
<comment type="caution">
    <text evidence="2">The sequence shown here is derived from an EMBL/GenBank/DDBJ whole genome shotgun (WGS) entry which is preliminary data.</text>
</comment>
<evidence type="ECO:0000256" key="1">
    <source>
        <dbReference type="SAM" id="MobiDB-lite"/>
    </source>
</evidence>
<evidence type="ECO:0000313" key="3">
    <source>
        <dbReference type="Proteomes" id="UP000670092"/>
    </source>
</evidence>
<dbReference type="Proteomes" id="UP000670092">
    <property type="component" value="Unassembled WGS sequence"/>
</dbReference>
<dbReference type="VEuPathDB" id="FungiDB:I7I52_11041"/>